<name>A0A9X1VPU0_9FLAO</name>
<evidence type="ECO:0000313" key="3">
    <source>
        <dbReference type="EMBL" id="MCI2229598.1"/>
    </source>
</evidence>
<dbReference type="SUPFAM" id="SSF88874">
    <property type="entry name" value="Receptor-binding domain of short tail fibre protein gp12"/>
    <property type="match status" value="1"/>
</dbReference>
<dbReference type="Proteomes" id="UP001139369">
    <property type="component" value="Unassembled WGS sequence"/>
</dbReference>
<reference evidence="3" key="1">
    <citation type="submission" date="2022-02" db="EMBL/GenBank/DDBJ databases">
        <title>Polaribacter sp. MSW13, isolated from seawater.</title>
        <authorList>
            <person name="Kristyanto S."/>
            <person name="Jung J."/>
            <person name="Jeon C.O."/>
        </authorList>
    </citation>
    <scope>NUCLEOTIDE SEQUENCE</scope>
    <source>
        <strain evidence="3">MSW13</strain>
    </source>
</reference>
<proteinExistence type="predicted"/>
<dbReference type="CDD" id="cd22641">
    <property type="entry name" value="C24-like"/>
    <property type="match status" value="1"/>
</dbReference>
<evidence type="ECO:0000313" key="4">
    <source>
        <dbReference type="Proteomes" id="UP001139369"/>
    </source>
</evidence>
<dbReference type="AlphaFoldDB" id="A0A9X1VPU0"/>
<sequence length="253" mass="28465">MKYLDIMEEGGYPFDDISIAYLQKMHDDRDSFIYSVFGDLKIVAGVVLDIITNTYSDGLISANGKLYHFVGGEPSAKISKQTIETKRQYEDGNEKKAFINEFYEFGESGTDVIDFSELKRWYQNQPILKEIKEVAGTVTNQSLEGTGWYVADGQNETDDLRSLFIVGFDKRDPDYNVIGKTGGEKKHTLTIQELPAHSHKAKSDGGSTDVNGTSFREESQTTGELETEKTGENTPHENRPPYYVAIRIQFIGL</sequence>
<comment type="caution">
    <text evidence="3">The sequence shown here is derived from an EMBL/GenBank/DDBJ whole genome shotgun (WGS) entry which is preliminary data.</text>
</comment>
<evidence type="ECO:0000259" key="2">
    <source>
        <dbReference type="Pfam" id="PF21939"/>
    </source>
</evidence>
<organism evidence="3 4">
    <name type="scientific">Polaribacter marinus</name>
    <dbReference type="NCBI Taxonomy" id="2916838"/>
    <lineage>
        <taxon>Bacteria</taxon>
        <taxon>Pseudomonadati</taxon>
        <taxon>Bacteroidota</taxon>
        <taxon>Flavobacteriia</taxon>
        <taxon>Flavobacteriales</taxon>
        <taxon>Flavobacteriaceae</taxon>
    </lineage>
</organism>
<protein>
    <recommendedName>
        <fullName evidence="2">Baseplate structural protein Gp10 C-terminal domain-containing protein</fullName>
    </recommendedName>
</protein>
<keyword evidence="4" id="KW-1185">Reference proteome</keyword>
<dbReference type="RefSeq" id="WP_242178724.1">
    <property type="nucleotide sequence ID" value="NZ_JAKQYM010000007.1"/>
</dbReference>
<evidence type="ECO:0000256" key="1">
    <source>
        <dbReference type="SAM" id="MobiDB-lite"/>
    </source>
</evidence>
<feature type="region of interest" description="Disordered" evidence="1">
    <location>
        <begin position="196"/>
        <end position="238"/>
    </location>
</feature>
<accession>A0A9X1VPU0</accession>
<feature type="compositionally biased region" description="Basic and acidic residues" evidence="1">
    <location>
        <begin position="226"/>
        <end position="238"/>
    </location>
</feature>
<feature type="domain" description="Baseplate structural protein Gp10 C-terminal" evidence="2">
    <location>
        <begin position="164"/>
        <end position="245"/>
    </location>
</feature>
<feature type="compositionally biased region" description="Polar residues" evidence="1">
    <location>
        <begin position="205"/>
        <end position="214"/>
    </location>
</feature>
<gene>
    <name evidence="3" type="ORF">MC378_10500</name>
</gene>
<dbReference type="InterPro" id="IPR053827">
    <property type="entry name" value="Gp10_C"/>
</dbReference>
<dbReference type="EMBL" id="JAKQYM010000007">
    <property type="protein sequence ID" value="MCI2229598.1"/>
    <property type="molecule type" value="Genomic_DNA"/>
</dbReference>
<dbReference type="Pfam" id="PF21939">
    <property type="entry name" value="Gp10_C"/>
    <property type="match status" value="1"/>
</dbReference>